<dbReference type="InterPro" id="IPR011009">
    <property type="entry name" value="Kinase-like_dom_sf"/>
</dbReference>
<dbReference type="PANTHER" id="PTHR21310:SF54">
    <property type="entry name" value="AMINOGLYCOSIDE PHOSPHOTRANSFERASE DOMAIN-CONTAINING PROTEIN"/>
    <property type="match status" value="1"/>
</dbReference>
<dbReference type="AlphaFoldDB" id="A0A059J6I2"/>
<dbReference type="InterPro" id="IPR002575">
    <property type="entry name" value="Aminoglycoside_PTrfase"/>
</dbReference>
<proteinExistence type="predicted"/>
<evidence type="ECO:0000313" key="3">
    <source>
        <dbReference type="Proteomes" id="UP000024533"/>
    </source>
</evidence>
<name>A0A059J6I2_TRIIM</name>
<dbReference type="OrthoDB" id="2906425at2759"/>
<keyword evidence="3" id="KW-1185">Reference proteome</keyword>
<dbReference type="InterPro" id="IPR051678">
    <property type="entry name" value="AGP_Transferase"/>
</dbReference>
<dbReference type="PANTHER" id="PTHR21310">
    <property type="entry name" value="AMINOGLYCOSIDE PHOSPHOTRANSFERASE-RELATED-RELATED"/>
    <property type="match status" value="1"/>
</dbReference>
<dbReference type="Pfam" id="PF01636">
    <property type="entry name" value="APH"/>
    <property type="match status" value="1"/>
</dbReference>
<reference evidence="2 3" key="1">
    <citation type="submission" date="2014-02" db="EMBL/GenBank/DDBJ databases">
        <title>The Genome Sequence of Trichophyton interdigitale MR816.</title>
        <authorList>
            <consortium name="The Broad Institute Genomics Platform"/>
            <person name="Cuomo C.A."/>
            <person name="White T.C."/>
            <person name="Graser Y."/>
            <person name="Martinez-Rossi N."/>
            <person name="Heitman J."/>
            <person name="Young S.K."/>
            <person name="Zeng Q."/>
            <person name="Gargeya S."/>
            <person name="Abouelleil A."/>
            <person name="Alvarado L."/>
            <person name="Chapman S.B."/>
            <person name="Gainer-Dewar J."/>
            <person name="Goldberg J."/>
            <person name="Griggs A."/>
            <person name="Gujja S."/>
            <person name="Hansen M."/>
            <person name="Howarth C."/>
            <person name="Imamovic A."/>
            <person name="Larimer J."/>
            <person name="Martinez D."/>
            <person name="Murphy C."/>
            <person name="Pearson M.D."/>
            <person name="Persinoti G."/>
            <person name="Poon T."/>
            <person name="Priest M."/>
            <person name="Roberts A.D."/>
            <person name="Saif S."/>
            <person name="Shea T.D."/>
            <person name="Sykes S.N."/>
            <person name="Wortman J."/>
            <person name="Nusbaum C."/>
            <person name="Birren B."/>
        </authorList>
    </citation>
    <scope>NUCLEOTIDE SEQUENCE [LARGE SCALE GENOMIC DNA]</scope>
    <source>
        <strain evidence="2 3">MR816</strain>
    </source>
</reference>
<dbReference type="STRING" id="1215338.A0A059J6I2"/>
<dbReference type="Proteomes" id="UP000024533">
    <property type="component" value="Unassembled WGS sequence"/>
</dbReference>
<dbReference type="EMBL" id="AOKY01000303">
    <property type="protein sequence ID" value="KDB23486.1"/>
    <property type="molecule type" value="Genomic_DNA"/>
</dbReference>
<organism evidence="2 3">
    <name type="scientific">Trichophyton interdigitale (strain MR816)</name>
    <dbReference type="NCBI Taxonomy" id="1215338"/>
    <lineage>
        <taxon>Eukaryota</taxon>
        <taxon>Fungi</taxon>
        <taxon>Dikarya</taxon>
        <taxon>Ascomycota</taxon>
        <taxon>Pezizomycotina</taxon>
        <taxon>Eurotiomycetes</taxon>
        <taxon>Eurotiomycetidae</taxon>
        <taxon>Onygenales</taxon>
        <taxon>Arthrodermataceae</taxon>
        <taxon>Trichophyton</taxon>
    </lineage>
</organism>
<protein>
    <recommendedName>
        <fullName evidence="1">Aminoglycoside phosphotransferase domain-containing protein</fullName>
    </recommendedName>
</protein>
<dbReference type="SUPFAM" id="SSF56112">
    <property type="entry name" value="Protein kinase-like (PK-like)"/>
    <property type="match status" value="1"/>
</dbReference>
<dbReference type="Gene3D" id="3.90.1200.10">
    <property type="match status" value="1"/>
</dbReference>
<accession>A0A059J6I2</accession>
<dbReference type="HOGENOM" id="CLU_021768_9_0_1"/>
<feature type="domain" description="Aminoglycoside phosphotransferase" evidence="1">
    <location>
        <begin position="68"/>
        <end position="141"/>
    </location>
</feature>
<evidence type="ECO:0000259" key="1">
    <source>
        <dbReference type="Pfam" id="PF01636"/>
    </source>
</evidence>
<sequence>MELIKGETLQDKWDYPTDQERSSICGQLKDIVSMLLQGLSPVAPCLATFCNQCRGPDLIKQSKDFNDWFSALPQHWVPEEAQYKDPYRGYLPDIGKIKFTHGDLHRSNIIISTGMSPCILAIIDWAHAGWYPDYWEYCKALYTANHNDAWRTVGIPEFLDLCTLEFNVFAEYIIQMGAV</sequence>
<evidence type="ECO:0000313" key="2">
    <source>
        <dbReference type="EMBL" id="KDB23486.1"/>
    </source>
</evidence>
<comment type="caution">
    <text evidence="2">The sequence shown here is derived from an EMBL/GenBank/DDBJ whole genome shotgun (WGS) entry which is preliminary data.</text>
</comment>
<gene>
    <name evidence="2" type="ORF">H109_04614</name>
</gene>